<organismHost>
    <name type="scientific">Escherichia coli</name>
    <dbReference type="NCBI Taxonomy" id="562"/>
</organismHost>
<accession>A0A482GE66</accession>
<evidence type="ECO:0000313" key="2">
    <source>
        <dbReference type="Proteomes" id="UP000294673"/>
    </source>
</evidence>
<reference evidence="1 2" key="1">
    <citation type="submission" date="2018-12" db="EMBL/GenBank/DDBJ databases">
        <title>Still something new to discover - new insights into E. coli phage diversity and taxonomy.</title>
        <authorList>
            <person name="Korf I.H.E."/>
            <person name="Adriaennsens E."/>
            <person name="Dreiseikelmann B."/>
            <person name="Kropinski A."/>
            <person name="Nimtz M."/>
            <person name="Meier-Kolthoff J.P."/>
            <person name="Rohde M."/>
            <person name="van Raaij M."/>
            <person name="Wittmann J."/>
        </authorList>
    </citation>
    <scope>NUCLEOTIDE SEQUENCE [LARGE SCALE GENOMIC DNA]</scope>
</reference>
<name>A0A482GE66_BPGOS</name>
<organism evidence="1 2">
    <name type="scientific">Escherichia phage vB_EcoM_Goslar</name>
    <dbReference type="NCBI Taxonomy" id="2502409"/>
    <lineage>
        <taxon>Viruses</taxon>
        <taxon>Duplodnaviria</taxon>
        <taxon>Heunggongvirae</taxon>
        <taxon>Uroviricota</taxon>
        <taxon>Caudoviricetes</taxon>
        <taxon>Chimalliviridae</taxon>
        <taxon>Goslarvirus</taxon>
        <taxon>Goslarvirus goslar</taxon>
    </lineage>
</organism>
<proteinExistence type="predicted"/>
<gene>
    <name evidence="1" type="ORF">Goslar_00051</name>
</gene>
<dbReference type="EMBL" id="MK327938">
    <property type="protein sequence ID" value="QBO63844.1"/>
    <property type="molecule type" value="Genomic_DNA"/>
</dbReference>
<dbReference type="Proteomes" id="UP000294673">
    <property type="component" value="Segment"/>
</dbReference>
<keyword evidence="2" id="KW-1185">Reference proteome</keyword>
<sequence length="521" mass="59944">MPKLDRKINDVYATVTRPVAIAVLRQISELCGWDYNRENILFRGEALHAKMSAANEQPPQVVDQDVKGPADGFIQIELNIVPEEQASMYDTVYKRNSLPVFEDRNLGVSLVPVYSTMVATMQITKRFEDQVTAERWWYDMKRLLTSQHVAAFLSAEYSYAIPTQFLMLLKVIHTHREAVAGYGDKFSEYLRDGFDNRATTMTTVAGDGKSVKLVIREMQEEISGQFDFTDAPKPEKNENSSSYNATFSYRYTYDTPTHIVARYPVQVHQQILPEEYLYKPSLSVRDKSRARRGGMVVQYQDILRDSFLPEQGASIQAYRYPDLDEWLPPSSVETELPSSTLFTALLAIDPEQPNLLVTLDSLAEEGEFHPDLVRWFREYPEWSKCHYQSPFFLEVWKGKYRYARDAWTLTDVGDLEAKDPLDLRSDYHVRLAILLDLSQLQVETLEALCCYPNLVDELFAVLGLDKKYWPKKNSRGCYTLIGLIEAIKRIPTTASWFKHRSLFVPRILVGTIVGVKRYGAR</sequence>
<evidence type="ECO:0000313" key="1">
    <source>
        <dbReference type="EMBL" id="QBO63844.1"/>
    </source>
</evidence>
<protein>
    <submittedName>
        <fullName evidence="1">Uncharacterized protein</fullName>
    </submittedName>
</protein>